<dbReference type="InterPro" id="IPR014710">
    <property type="entry name" value="RmlC-like_jellyroll"/>
</dbReference>
<accession>A0A0F9GQ54</accession>
<evidence type="ECO:0000313" key="2">
    <source>
        <dbReference type="EMBL" id="KKL92656.1"/>
    </source>
</evidence>
<dbReference type="EMBL" id="LAZR01019405">
    <property type="protein sequence ID" value="KKL92656.1"/>
    <property type="molecule type" value="Genomic_DNA"/>
</dbReference>
<name>A0A0F9GQ54_9ZZZZ</name>
<feature type="domain" description="Cupin type-2" evidence="1">
    <location>
        <begin position="40"/>
        <end position="107"/>
    </location>
</feature>
<reference evidence="2" key="1">
    <citation type="journal article" date="2015" name="Nature">
        <title>Complex archaea that bridge the gap between prokaryotes and eukaryotes.</title>
        <authorList>
            <person name="Spang A."/>
            <person name="Saw J.H."/>
            <person name="Jorgensen S.L."/>
            <person name="Zaremba-Niedzwiedzka K."/>
            <person name="Martijn J."/>
            <person name="Lind A.E."/>
            <person name="van Eijk R."/>
            <person name="Schleper C."/>
            <person name="Guy L."/>
            <person name="Ettema T.J."/>
        </authorList>
    </citation>
    <scope>NUCLEOTIDE SEQUENCE</scope>
</reference>
<dbReference type="InterPro" id="IPR011051">
    <property type="entry name" value="RmlC_Cupin_sf"/>
</dbReference>
<protein>
    <recommendedName>
        <fullName evidence="1">Cupin type-2 domain-containing protein</fullName>
    </recommendedName>
</protein>
<comment type="caution">
    <text evidence="2">The sequence shown here is derived from an EMBL/GenBank/DDBJ whole genome shotgun (WGS) entry which is preliminary data.</text>
</comment>
<proteinExistence type="predicted"/>
<organism evidence="2">
    <name type="scientific">marine sediment metagenome</name>
    <dbReference type="NCBI Taxonomy" id="412755"/>
    <lineage>
        <taxon>unclassified sequences</taxon>
        <taxon>metagenomes</taxon>
        <taxon>ecological metagenomes</taxon>
    </lineage>
</organism>
<dbReference type="Gene3D" id="2.60.120.10">
    <property type="entry name" value="Jelly Rolls"/>
    <property type="match status" value="1"/>
</dbReference>
<dbReference type="Pfam" id="PF07883">
    <property type="entry name" value="Cupin_2"/>
    <property type="match status" value="1"/>
</dbReference>
<dbReference type="AlphaFoldDB" id="A0A0F9GQ54"/>
<gene>
    <name evidence="2" type="ORF">LCGC14_1882490</name>
</gene>
<dbReference type="SUPFAM" id="SSF51182">
    <property type="entry name" value="RmlC-like cupins"/>
    <property type="match status" value="1"/>
</dbReference>
<sequence length="117" mass="13290">MSSVIRDIARDLWTIREDNERYRVYDLSLGPRSTLSRTVMNAHQETRGHTHPHAEVLTVESGWGLLLTGHKDDPQVASLGAGDVVMIEPGEWHRVTTENQPLVFICFFEGSRARNSY</sequence>
<dbReference type="InterPro" id="IPR013096">
    <property type="entry name" value="Cupin_2"/>
</dbReference>
<evidence type="ECO:0000259" key="1">
    <source>
        <dbReference type="Pfam" id="PF07883"/>
    </source>
</evidence>